<accession>A0A1Z5JL56</accession>
<comment type="caution">
    <text evidence="2">The sequence shown here is derived from an EMBL/GenBank/DDBJ whole genome shotgun (WGS) entry which is preliminary data.</text>
</comment>
<name>A0A1Z5JL56_FISSO</name>
<evidence type="ECO:0000256" key="1">
    <source>
        <dbReference type="SAM" id="SignalP"/>
    </source>
</evidence>
<feature type="signal peptide" evidence="1">
    <location>
        <begin position="1"/>
        <end position="25"/>
    </location>
</feature>
<reference evidence="2 3" key="1">
    <citation type="journal article" date="2015" name="Plant Cell">
        <title>Oil accumulation by the oleaginous diatom Fistulifera solaris as revealed by the genome and transcriptome.</title>
        <authorList>
            <person name="Tanaka T."/>
            <person name="Maeda Y."/>
            <person name="Veluchamy A."/>
            <person name="Tanaka M."/>
            <person name="Abida H."/>
            <person name="Marechal E."/>
            <person name="Bowler C."/>
            <person name="Muto M."/>
            <person name="Sunaga Y."/>
            <person name="Tanaka M."/>
            <person name="Yoshino T."/>
            <person name="Taniguchi T."/>
            <person name="Fukuda Y."/>
            <person name="Nemoto M."/>
            <person name="Matsumoto M."/>
            <person name="Wong P.S."/>
            <person name="Aburatani S."/>
            <person name="Fujibuchi W."/>
        </authorList>
    </citation>
    <scope>NUCLEOTIDE SEQUENCE [LARGE SCALE GENOMIC DNA]</scope>
    <source>
        <strain evidence="2 3">JPCC DA0580</strain>
    </source>
</reference>
<evidence type="ECO:0000313" key="3">
    <source>
        <dbReference type="Proteomes" id="UP000198406"/>
    </source>
</evidence>
<dbReference type="AlphaFoldDB" id="A0A1Z5JL56"/>
<keyword evidence="1" id="KW-0732">Signal</keyword>
<dbReference type="EMBL" id="BDSP01000082">
    <property type="protein sequence ID" value="GAX14753.1"/>
    <property type="molecule type" value="Genomic_DNA"/>
</dbReference>
<dbReference type="InParanoid" id="A0A1Z5JL56"/>
<proteinExistence type="predicted"/>
<protein>
    <submittedName>
        <fullName evidence="2">Uncharacterized protein</fullName>
    </submittedName>
</protein>
<gene>
    <name evidence="2" type="ORF">FisN_11Hh299</name>
</gene>
<keyword evidence="3" id="KW-1185">Reference proteome</keyword>
<organism evidence="2 3">
    <name type="scientific">Fistulifera solaris</name>
    <name type="common">Oleaginous diatom</name>
    <dbReference type="NCBI Taxonomy" id="1519565"/>
    <lineage>
        <taxon>Eukaryota</taxon>
        <taxon>Sar</taxon>
        <taxon>Stramenopiles</taxon>
        <taxon>Ochrophyta</taxon>
        <taxon>Bacillariophyta</taxon>
        <taxon>Bacillariophyceae</taxon>
        <taxon>Bacillariophycidae</taxon>
        <taxon>Naviculales</taxon>
        <taxon>Naviculaceae</taxon>
        <taxon>Fistulifera</taxon>
    </lineage>
</organism>
<sequence length="394" mass="43367">MKKHSHLFGWIACLVSTSPAWQARGDDNFDFEPALTCDNQNAYANQNFVYLLGGTPGEISTGIMDGMLQVPVNQPVGPACGAIESSGRGFWFPVRPESRGQINVAFCTHSTAVLVPMVYTALVGNTTCEDLYCVAEGMNHPATSEAMIRSEGSICPNATSYGTVSFSATKDQLYFVYVEVTMASELSGLQATTMVTDFVVPNDVCSNAIHLKVQTQTITTDDFANVHTDVVPPDCGEINCTGTSESATAISSLWTNQWKGVWYRIPQEGMILNSANYTSWGVDACLRNNENLYISFYYGTDCQYLVNYMTRRYGDDDPNDQDELCRVSMPLPYKETDVFYMFVHTKNDPAIEGRMTVKVTPNQGIPGESSSSPDKWTMRMVMIPLGLVAALELL</sequence>
<evidence type="ECO:0000313" key="2">
    <source>
        <dbReference type="EMBL" id="GAX14753.1"/>
    </source>
</evidence>
<dbReference type="Proteomes" id="UP000198406">
    <property type="component" value="Unassembled WGS sequence"/>
</dbReference>
<feature type="chain" id="PRO_5013232837" evidence="1">
    <location>
        <begin position="26"/>
        <end position="394"/>
    </location>
</feature>